<dbReference type="InterPro" id="IPR036188">
    <property type="entry name" value="FAD/NAD-bd_sf"/>
</dbReference>
<dbReference type="AlphaFoldDB" id="A0A1K1LGJ5"/>
<dbReference type="PRINTS" id="PR00469">
    <property type="entry name" value="PNDRDTASEII"/>
</dbReference>
<comment type="cofactor">
    <cofactor evidence="8">
        <name>FAD</name>
        <dbReference type="ChEBI" id="CHEBI:57692"/>
    </cofactor>
    <text evidence="8">Binds 1 FAD per subunit.</text>
</comment>
<dbReference type="GO" id="GO:0004791">
    <property type="term" value="F:thioredoxin-disulfide reductase (NADPH) activity"/>
    <property type="evidence" value="ECO:0007669"/>
    <property type="project" value="UniProtKB-UniRule"/>
</dbReference>
<dbReference type="GO" id="GO:0019430">
    <property type="term" value="P:removal of superoxide radicals"/>
    <property type="evidence" value="ECO:0007669"/>
    <property type="project" value="UniProtKB-UniRule"/>
</dbReference>
<dbReference type="SUPFAM" id="SSF51905">
    <property type="entry name" value="FAD/NAD(P)-binding domain"/>
    <property type="match status" value="1"/>
</dbReference>
<keyword evidence="4 7" id="KW-0560">Oxidoreductase</keyword>
<organism evidence="10 11">
    <name type="scientific">Desulfovibrio piger</name>
    <dbReference type="NCBI Taxonomy" id="901"/>
    <lineage>
        <taxon>Bacteria</taxon>
        <taxon>Pseudomonadati</taxon>
        <taxon>Thermodesulfobacteriota</taxon>
        <taxon>Desulfovibrionia</taxon>
        <taxon>Desulfovibrionales</taxon>
        <taxon>Desulfovibrionaceae</taxon>
        <taxon>Desulfovibrio</taxon>
    </lineage>
</organism>
<dbReference type="GO" id="GO:0005737">
    <property type="term" value="C:cytoplasm"/>
    <property type="evidence" value="ECO:0007669"/>
    <property type="project" value="InterPro"/>
</dbReference>
<comment type="subunit">
    <text evidence="7">Homodimer.</text>
</comment>
<evidence type="ECO:0000256" key="6">
    <source>
        <dbReference type="ARBA" id="ARBA00023284"/>
    </source>
</evidence>
<comment type="catalytic activity">
    <reaction evidence="7">
        <text>[thioredoxin]-dithiol + NADP(+) = [thioredoxin]-disulfide + NADPH + H(+)</text>
        <dbReference type="Rhea" id="RHEA:20345"/>
        <dbReference type="Rhea" id="RHEA-COMP:10698"/>
        <dbReference type="Rhea" id="RHEA-COMP:10700"/>
        <dbReference type="ChEBI" id="CHEBI:15378"/>
        <dbReference type="ChEBI" id="CHEBI:29950"/>
        <dbReference type="ChEBI" id="CHEBI:50058"/>
        <dbReference type="ChEBI" id="CHEBI:57783"/>
        <dbReference type="ChEBI" id="CHEBI:58349"/>
        <dbReference type="EC" id="1.8.1.9"/>
    </reaction>
</comment>
<feature type="domain" description="FAD/NAD(P)-binding" evidence="9">
    <location>
        <begin position="5"/>
        <end position="292"/>
    </location>
</feature>
<evidence type="ECO:0000256" key="3">
    <source>
        <dbReference type="ARBA" id="ARBA00022827"/>
    </source>
</evidence>
<dbReference type="Proteomes" id="UP000186323">
    <property type="component" value="Chromosome I"/>
</dbReference>
<dbReference type="Gene3D" id="3.50.50.60">
    <property type="entry name" value="FAD/NAD(P)-binding domain"/>
    <property type="match status" value="2"/>
</dbReference>
<dbReference type="RefSeq" id="WP_072333123.1">
    <property type="nucleotide sequence ID" value="NZ_DBGALU010000064.1"/>
</dbReference>
<evidence type="ECO:0000256" key="7">
    <source>
        <dbReference type="RuleBase" id="RU003880"/>
    </source>
</evidence>
<keyword evidence="2 7" id="KW-0285">Flavoprotein</keyword>
<name>A0A1K1LGJ5_9BACT</name>
<dbReference type="EMBL" id="LT630450">
    <property type="protein sequence ID" value="SFV72574.1"/>
    <property type="molecule type" value="Genomic_DNA"/>
</dbReference>
<evidence type="ECO:0000256" key="2">
    <source>
        <dbReference type="ARBA" id="ARBA00022630"/>
    </source>
</evidence>
<dbReference type="InterPro" id="IPR050097">
    <property type="entry name" value="Ferredoxin-NADP_redctase_2"/>
</dbReference>
<proteinExistence type="inferred from homology"/>
<keyword evidence="6 7" id="KW-0676">Redox-active center</keyword>
<dbReference type="InterPro" id="IPR023753">
    <property type="entry name" value="FAD/NAD-binding_dom"/>
</dbReference>
<dbReference type="KEGG" id="dpg:DESPIGER_0694"/>
<evidence type="ECO:0000256" key="5">
    <source>
        <dbReference type="ARBA" id="ARBA00023157"/>
    </source>
</evidence>
<reference evidence="11" key="1">
    <citation type="submission" date="2016-10" db="EMBL/GenBank/DDBJ databases">
        <authorList>
            <person name="Wegmann U."/>
        </authorList>
    </citation>
    <scope>NUCLEOTIDE SEQUENCE [LARGE SCALE GENOMIC DNA]</scope>
</reference>
<dbReference type="EC" id="1.8.1.9" evidence="7"/>
<dbReference type="InterPro" id="IPR005982">
    <property type="entry name" value="Thioredox_Rdtase"/>
</dbReference>
<dbReference type="PROSITE" id="PS00573">
    <property type="entry name" value="PYRIDINE_REDOX_2"/>
    <property type="match status" value="1"/>
</dbReference>
<protein>
    <recommendedName>
        <fullName evidence="7">Thioredoxin reductase</fullName>
        <ecNumber evidence="7">1.8.1.9</ecNumber>
    </recommendedName>
</protein>
<evidence type="ECO:0000313" key="11">
    <source>
        <dbReference type="Proteomes" id="UP000186323"/>
    </source>
</evidence>
<dbReference type="OrthoDB" id="9806179at2"/>
<evidence type="ECO:0000256" key="4">
    <source>
        <dbReference type="ARBA" id="ARBA00023002"/>
    </source>
</evidence>
<evidence type="ECO:0000256" key="1">
    <source>
        <dbReference type="ARBA" id="ARBA00009333"/>
    </source>
</evidence>
<sequence>MSSFDAAVIGSGPAGVTAALYLVRSGCSVILFEKMAAGGQILQTEALENYPGYPKGIKGYELADLFAAHLEGLPVTHSRDAVESVSGEAGGFVVQAGGKQHSCRTVIVCSGAHHRELGLADEKRLQGRGVSYCALCDGNFFRNAPVAVVGGGNAALEESLYLARLASKVYVIHRRDEFRGAKIYQDKLEAMPDKVELVRSSVVTALHGENALAGLSVRDLKTDEIRQIPVEGLFIYVGFEPATAYLPAALERDAQGFIVTDTEMRTSIPGIFAAGDVRSKLCRQVITAAGDGATAAQAAFVFLEQLHV</sequence>
<evidence type="ECO:0000259" key="9">
    <source>
        <dbReference type="Pfam" id="PF07992"/>
    </source>
</evidence>
<dbReference type="PRINTS" id="PR00368">
    <property type="entry name" value="FADPNR"/>
</dbReference>
<keyword evidence="5" id="KW-1015">Disulfide bond</keyword>
<evidence type="ECO:0000313" key="10">
    <source>
        <dbReference type="EMBL" id="SFV72574.1"/>
    </source>
</evidence>
<keyword evidence="3 7" id="KW-0274">FAD</keyword>
<evidence type="ECO:0000256" key="8">
    <source>
        <dbReference type="RuleBase" id="RU003881"/>
    </source>
</evidence>
<keyword evidence="8" id="KW-0521">NADP</keyword>
<dbReference type="InterPro" id="IPR008255">
    <property type="entry name" value="Pyr_nucl-diS_OxRdtase_2_AS"/>
</dbReference>
<dbReference type="PANTHER" id="PTHR48105">
    <property type="entry name" value="THIOREDOXIN REDUCTASE 1-RELATED-RELATED"/>
    <property type="match status" value="1"/>
</dbReference>
<accession>A0A1K1LGJ5</accession>
<dbReference type="Pfam" id="PF07992">
    <property type="entry name" value="Pyr_redox_2"/>
    <property type="match status" value="1"/>
</dbReference>
<keyword evidence="11" id="KW-1185">Reference proteome</keyword>
<comment type="similarity">
    <text evidence="1 7">Belongs to the class-II pyridine nucleotide-disulfide oxidoreductase family.</text>
</comment>
<gene>
    <name evidence="10" type="ORF">DESPIGER_0694</name>
</gene>
<dbReference type="NCBIfam" id="TIGR01292">
    <property type="entry name" value="TRX_reduct"/>
    <property type="match status" value="1"/>
</dbReference>